<protein>
    <submittedName>
        <fullName evidence="2">GNAT family N-acetyltransferase</fullName>
    </submittedName>
</protein>
<evidence type="ECO:0000259" key="1">
    <source>
        <dbReference type="PROSITE" id="PS51186"/>
    </source>
</evidence>
<sequence length="241" mass="25431">MTPAALSALIDATWPAATVQDAGGWRLRAAPGAGSRVNAATAGPGTDPATFPAAEQAMRDRGQRPLFMVRAGEHRLDQMLEQAGYAIKDPTALYAASTATLATERPPAVTCFEVWPPLACQAEIWDAGGIDDARLSVMGRATGPKTTVLGRVHDTPASTAFAALHEGTAMIHAMETAHAFRRQGLGRHMIRALAVWAQNRGAQQVTLLVTRSNLAATSLYSAMGFAPAGGYHYRTAPKDQA</sequence>
<evidence type="ECO:0000313" key="3">
    <source>
        <dbReference type="Proteomes" id="UP000244817"/>
    </source>
</evidence>
<dbReference type="AlphaFoldDB" id="A0A2T7FVX3"/>
<dbReference type="PROSITE" id="PS51186">
    <property type="entry name" value="GNAT"/>
    <property type="match status" value="1"/>
</dbReference>
<keyword evidence="3" id="KW-1185">Reference proteome</keyword>
<name>A0A2T7FVX3_9RHOB</name>
<accession>A0A2T7FVX3</accession>
<dbReference type="EMBL" id="QCYG01000006">
    <property type="protein sequence ID" value="PVA06307.1"/>
    <property type="molecule type" value="Genomic_DNA"/>
</dbReference>
<reference evidence="2 3" key="1">
    <citation type="submission" date="2018-04" db="EMBL/GenBank/DDBJ databases">
        <title>Pelagivirga bohaiensis gen. nov., sp. nov., a bacterium isolated from the Bohai Sea.</title>
        <authorList>
            <person name="Ji X."/>
        </authorList>
    </citation>
    <scope>NUCLEOTIDE SEQUENCE [LARGE SCALE GENOMIC DNA]</scope>
    <source>
        <strain evidence="2 3">BH-SD16</strain>
    </source>
</reference>
<dbReference type="CDD" id="cd04301">
    <property type="entry name" value="NAT_SF"/>
    <property type="match status" value="1"/>
</dbReference>
<dbReference type="Proteomes" id="UP000244817">
    <property type="component" value="Unassembled WGS sequence"/>
</dbReference>
<gene>
    <name evidence="2" type="ORF">DC363_10390</name>
</gene>
<dbReference type="Gene3D" id="3.40.630.30">
    <property type="match status" value="1"/>
</dbReference>
<dbReference type="Pfam" id="PF00583">
    <property type="entry name" value="Acetyltransf_1"/>
    <property type="match status" value="1"/>
</dbReference>
<organism evidence="2 3">
    <name type="scientific">Thalassorhabdomicrobium marinisediminis</name>
    <dbReference type="NCBI Taxonomy" id="2170577"/>
    <lineage>
        <taxon>Bacteria</taxon>
        <taxon>Pseudomonadati</taxon>
        <taxon>Pseudomonadota</taxon>
        <taxon>Alphaproteobacteria</taxon>
        <taxon>Rhodobacterales</taxon>
        <taxon>Paracoccaceae</taxon>
        <taxon>Thalassorhabdomicrobium</taxon>
    </lineage>
</organism>
<dbReference type="RefSeq" id="WP_108641086.1">
    <property type="nucleotide sequence ID" value="NZ_QCYG01000006.1"/>
</dbReference>
<dbReference type="GO" id="GO:0016747">
    <property type="term" value="F:acyltransferase activity, transferring groups other than amino-acyl groups"/>
    <property type="evidence" value="ECO:0007669"/>
    <property type="project" value="InterPro"/>
</dbReference>
<dbReference type="InterPro" id="IPR000182">
    <property type="entry name" value="GNAT_dom"/>
</dbReference>
<dbReference type="InterPro" id="IPR016181">
    <property type="entry name" value="Acyl_CoA_acyltransferase"/>
</dbReference>
<feature type="domain" description="N-acetyltransferase" evidence="1">
    <location>
        <begin position="102"/>
        <end position="241"/>
    </location>
</feature>
<dbReference type="SUPFAM" id="SSF55729">
    <property type="entry name" value="Acyl-CoA N-acyltransferases (Nat)"/>
    <property type="match status" value="1"/>
</dbReference>
<evidence type="ECO:0000313" key="2">
    <source>
        <dbReference type="EMBL" id="PVA06307.1"/>
    </source>
</evidence>
<comment type="caution">
    <text evidence="2">The sequence shown here is derived from an EMBL/GenBank/DDBJ whole genome shotgun (WGS) entry which is preliminary data.</text>
</comment>
<proteinExistence type="predicted"/>
<dbReference type="OrthoDB" id="7301318at2"/>
<keyword evidence="2" id="KW-0808">Transferase</keyword>